<accession>A0A7G2CBY8</accession>
<dbReference type="VEuPathDB" id="TriTrypDB:ADEAN_000303700"/>
<dbReference type="AlphaFoldDB" id="A0A7G2CBY8"/>
<gene>
    <name evidence="1" type="ORF">ADEAN_000303700</name>
</gene>
<reference evidence="1 2" key="1">
    <citation type="submission" date="2020-08" db="EMBL/GenBank/DDBJ databases">
        <authorList>
            <person name="Newling K."/>
            <person name="Davey J."/>
            <person name="Forrester S."/>
        </authorList>
    </citation>
    <scope>NUCLEOTIDE SEQUENCE [LARGE SCALE GENOMIC DNA]</scope>
    <source>
        <strain evidence="2">Crithidia deanei Carvalho (ATCC PRA-265)</strain>
    </source>
</reference>
<dbReference type="Proteomes" id="UP000515908">
    <property type="component" value="Chromosome 05"/>
</dbReference>
<keyword evidence="2" id="KW-1185">Reference proteome</keyword>
<evidence type="ECO:0000313" key="2">
    <source>
        <dbReference type="Proteomes" id="UP000515908"/>
    </source>
</evidence>
<name>A0A7G2CBY8_9TRYP</name>
<proteinExistence type="predicted"/>
<sequence>MPPKDSISNIISKTLEQFLDHHNAAKETDSSIYVRKFTRTVRQEDLRTIDELTMAFRFLQFLWKEGIAVYFTHSCEMMGSADKKNDLTMQHFLQFVNEVTNLLKSIKREVFIKIEMLQRGHDTHGDPVQKKYGDECTFFQNMVDNHRKPVEKENNTLSECISLATAVYHTAVYFSFLLLDMDLLSDSLSTLTNESDHWLRCGQDTIVSDAASSFFLMDKENGTAVREEWLTLVFCITYKIFSKDYSNLYRWMQKFEDEWQHHCDNKNSTDEEKSFWRIAQLFVHFSVVEDYAAIQRLFSFHTEKNENGVWWQCALLLFYRVLLERVIRHSFVERPTGNVFRPIVQTEANSRKLTFSDIVNLNNNNNEKENSALEFYLGPHLWKRLDHNDPSDASGSCGMLLLRSQMVVLCLEGGPWPVPPRVLLSISA</sequence>
<dbReference type="EMBL" id="LR877149">
    <property type="protein sequence ID" value="CAD2215582.1"/>
    <property type="molecule type" value="Genomic_DNA"/>
</dbReference>
<organism evidence="1 2">
    <name type="scientific">Angomonas deanei</name>
    <dbReference type="NCBI Taxonomy" id="59799"/>
    <lineage>
        <taxon>Eukaryota</taxon>
        <taxon>Discoba</taxon>
        <taxon>Euglenozoa</taxon>
        <taxon>Kinetoplastea</taxon>
        <taxon>Metakinetoplastina</taxon>
        <taxon>Trypanosomatida</taxon>
        <taxon>Trypanosomatidae</taxon>
        <taxon>Strigomonadinae</taxon>
        <taxon>Angomonas</taxon>
    </lineage>
</organism>
<evidence type="ECO:0000313" key="1">
    <source>
        <dbReference type="EMBL" id="CAD2215582.1"/>
    </source>
</evidence>
<protein>
    <submittedName>
        <fullName evidence="1">Uncharacterized protein</fullName>
    </submittedName>
</protein>